<keyword evidence="1" id="KW-0663">Pyridoxal phosphate</keyword>
<dbReference type="PANTHER" id="PTHR43092:SF2">
    <property type="entry name" value="HERCYNYLCYSTEINE SULFOXIDE LYASE"/>
    <property type="match status" value="1"/>
</dbReference>
<keyword evidence="3" id="KW-0032">Aminotransferase</keyword>
<feature type="domain" description="Aminotransferase class V" evidence="2">
    <location>
        <begin position="53"/>
        <end position="315"/>
    </location>
</feature>
<dbReference type="Proteomes" id="UP000003688">
    <property type="component" value="Unassembled WGS sequence"/>
</dbReference>
<dbReference type="InterPro" id="IPR015422">
    <property type="entry name" value="PyrdxlP-dep_Trfase_small"/>
</dbReference>
<keyword evidence="3" id="KW-0808">Transferase</keyword>
<organism evidence="3 4">
    <name type="scientific">Pedosphaera parvula (strain Ellin514)</name>
    <dbReference type="NCBI Taxonomy" id="320771"/>
    <lineage>
        <taxon>Bacteria</taxon>
        <taxon>Pseudomonadati</taxon>
        <taxon>Verrucomicrobiota</taxon>
        <taxon>Pedosphaerae</taxon>
        <taxon>Pedosphaerales</taxon>
        <taxon>Pedosphaeraceae</taxon>
        <taxon>Pedosphaera</taxon>
    </lineage>
</organism>
<proteinExistence type="predicted"/>
<dbReference type="PANTHER" id="PTHR43092">
    <property type="entry name" value="L-CYSTEINE DESULFHYDRASE"/>
    <property type="match status" value="1"/>
</dbReference>
<dbReference type="RefSeq" id="WP_007413254.1">
    <property type="nucleotide sequence ID" value="NZ_ABOX02000003.1"/>
</dbReference>
<name>B9XBQ6_PEDPL</name>
<dbReference type="OrthoDB" id="9804366at2"/>
<gene>
    <name evidence="3" type="ORF">Cflav_PD5576</name>
</gene>
<dbReference type="Gene3D" id="3.40.640.10">
    <property type="entry name" value="Type I PLP-dependent aspartate aminotransferase-like (Major domain)"/>
    <property type="match status" value="1"/>
</dbReference>
<dbReference type="AlphaFoldDB" id="B9XBQ6"/>
<evidence type="ECO:0000313" key="4">
    <source>
        <dbReference type="Proteomes" id="UP000003688"/>
    </source>
</evidence>
<dbReference type="Gene3D" id="3.90.1150.10">
    <property type="entry name" value="Aspartate Aminotransferase, domain 1"/>
    <property type="match status" value="1"/>
</dbReference>
<dbReference type="SUPFAM" id="SSF53383">
    <property type="entry name" value="PLP-dependent transferases"/>
    <property type="match status" value="1"/>
</dbReference>
<evidence type="ECO:0000259" key="2">
    <source>
        <dbReference type="Pfam" id="PF00266"/>
    </source>
</evidence>
<sequence length="409" mass="45131">MGIDIEVLHHPACDLQHWPLDSQITFLNHGSFGSCPRAVLEFQNELRMRLERRPVHFLVRELEGLLDQAREGLAQFVGADSMDLVFVPNSTTGVNTVLRSLTFSPGDELLVTNQEYNACRNALDFVAERSGARVVMANVPFPVHSADEVVAAVLEGVTPRTKLALIDHVVSQTGLIMPMERLVRELAERGIDTLVDGAHAPGMVPLNLKQLGAAYYTGNCHKWLCAPKGAGLLHVRGDKQNLIRPLVISHGANSARKDRSRFLIEFGWTGTWDPSAQLSVPESLRYVGSLAKGGWPEIMARNHELALAARKVLCAALGVSQPCPEEFVGSMAAVTLPEASPGEVPAAPFFEFPLQDRLRINHQIEVPIMPWPKRTTRLIRISAQLYNSLPQYELLAKALVEELARERSS</sequence>
<dbReference type="GO" id="GO:0008483">
    <property type="term" value="F:transaminase activity"/>
    <property type="evidence" value="ECO:0007669"/>
    <property type="project" value="UniProtKB-KW"/>
</dbReference>
<dbReference type="EMBL" id="ABOX02000003">
    <property type="protein sequence ID" value="EEF62941.1"/>
    <property type="molecule type" value="Genomic_DNA"/>
</dbReference>
<keyword evidence="4" id="KW-1185">Reference proteome</keyword>
<evidence type="ECO:0000313" key="3">
    <source>
        <dbReference type="EMBL" id="EEF62941.1"/>
    </source>
</evidence>
<dbReference type="InterPro" id="IPR015424">
    <property type="entry name" value="PyrdxlP-dep_Trfase"/>
</dbReference>
<dbReference type="Pfam" id="PF00266">
    <property type="entry name" value="Aminotran_5"/>
    <property type="match status" value="1"/>
</dbReference>
<evidence type="ECO:0000256" key="1">
    <source>
        <dbReference type="ARBA" id="ARBA00022898"/>
    </source>
</evidence>
<reference evidence="3 4" key="1">
    <citation type="journal article" date="2011" name="J. Bacteriol.">
        <title>Genome sequence of 'Pedosphaera parvula' Ellin514, an aerobic Verrucomicrobial isolate from pasture soil.</title>
        <authorList>
            <person name="Kant R."/>
            <person name="van Passel M.W."/>
            <person name="Sangwan P."/>
            <person name="Palva A."/>
            <person name="Lucas S."/>
            <person name="Copeland A."/>
            <person name="Lapidus A."/>
            <person name="Glavina Del Rio T."/>
            <person name="Dalin E."/>
            <person name="Tice H."/>
            <person name="Bruce D."/>
            <person name="Goodwin L."/>
            <person name="Pitluck S."/>
            <person name="Chertkov O."/>
            <person name="Larimer F.W."/>
            <person name="Land M.L."/>
            <person name="Hauser L."/>
            <person name="Brettin T.S."/>
            <person name="Detter J.C."/>
            <person name="Han S."/>
            <person name="de Vos W.M."/>
            <person name="Janssen P.H."/>
            <person name="Smidt H."/>
        </authorList>
    </citation>
    <scope>NUCLEOTIDE SEQUENCE [LARGE SCALE GENOMIC DNA]</scope>
    <source>
        <strain evidence="3 4">Ellin514</strain>
    </source>
</reference>
<accession>B9XBQ6</accession>
<comment type="caution">
    <text evidence="3">The sequence shown here is derived from an EMBL/GenBank/DDBJ whole genome shotgun (WGS) entry which is preliminary data.</text>
</comment>
<dbReference type="STRING" id="320771.Cflav_PD5576"/>
<protein>
    <submittedName>
        <fullName evidence="3">Aminotransferase class V</fullName>
    </submittedName>
</protein>
<dbReference type="InterPro" id="IPR015421">
    <property type="entry name" value="PyrdxlP-dep_Trfase_major"/>
</dbReference>
<dbReference type="InterPro" id="IPR000192">
    <property type="entry name" value="Aminotrans_V_dom"/>
</dbReference>